<dbReference type="EMBL" id="LCYG01000024">
    <property type="protein sequence ID" value="KLK93001.1"/>
    <property type="molecule type" value="Genomic_DNA"/>
</dbReference>
<name>A0A0H1RDQ0_9HYPH</name>
<keyword evidence="2" id="KW-1185">Reference proteome</keyword>
<evidence type="ECO:0000313" key="2">
    <source>
        <dbReference type="Proteomes" id="UP000035489"/>
    </source>
</evidence>
<comment type="caution">
    <text evidence="1">The sequence shown here is derived from an EMBL/GenBank/DDBJ whole genome shotgun (WGS) entry which is preliminary data.</text>
</comment>
<evidence type="ECO:0000313" key="1">
    <source>
        <dbReference type="EMBL" id="KLK93001.1"/>
    </source>
</evidence>
<accession>A0A0H1RDQ0</accession>
<organism evidence="1 2">
    <name type="scientific">Microvirga vignae</name>
    <dbReference type="NCBI Taxonomy" id="1225564"/>
    <lineage>
        <taxon>Bacteria</taxon>
        <taxon>Pseudomonadati</taxon>
        <taxon>Pseudomonadota</taxon>
        <taxon>Alphaproteobacteria</taxon>
        <taxon>Hyphomicrobiales</taxon>
        <taxon>Methylobacteriaceae</taxon>
        <taxon>Microvirga</taxon>
    </lineage>
</organism>
<dbReference type="Proteomes" id="UP000035489">
    <property type="component" value="Unassembled WGS sequence"/>
</dbReference>
<gene>
    <name evidence="1" type="ORF">AA309_11355</name>
</gene>
<proteinExistence type="predicted"/>
<dbReference type="AlphaFoldDB" id="A0A0H1RDQ0"/>
<sequence>MNLQEIEAVARAFYEIQEDGWDRAPEWCKVKFCEEARAAVAALNEHARHIRALRSAQPLSFHAAEPDRDPLFVPADKRRKH</sequence>
<protein>
    <submittedName>
        <fullName evidence="1">Uncharacterized protein</fullName>
    </submittedName>
</protein>
<reference evidence="1 2" key="1">
    <citation type="submission" date="2015-05" db="EMBL/GenBank/DDBJ databases">
        <title>Draft genome sequence of Microvirga vignae strain BR3299, a novel nitrogen fixing bacteria isolated from Brazil semi-aired region.</title>
        <authorList>
            <person name="Zilli J.E."/>
            <person name="Passos S.R."/>
            <person name="Leite J."/>
            <person name="Baldani J.I."/>
            <person name="Xavier G.R."/>
            <person name="Rumjaneck N.G."/>
            <person name="Simoes-Araujo J.L."/>
        </authorList>
    </citation>
    <scope>NUCLEOTIDE SEQUENCE [LARGE SCALE GENOMIC DNA]</scope>
    <source>
        <strain evidence="1 2">BR3299</strain>
    </source>
</reference>